<sequence length="35" mass="3937">MCNLGVSYLEGIVDLAHRVSVLGELFEVVVERIEF</sequence>
<reference evidence="1" key="2">
    <citation type="journal article" date="2015" name="Data Brief">
        <title>Shoot transcriptome of the giant reed, Arundo donax.</title>
        <authorList>
            <person name="Barrero R.A."/>
            <person name="Guerrero F.D."/>
            <person name="Moolhuijzen P."/>
            <person name="Goolsby J.A."/>
            <person name="Tidwell J."/>
            <person name="Bellgard S.E."/>
            <person name="Bellgard M.I."/>
        </authorList>
    </citation>
    <scope>NUCLEOTIDE SEQUENCE</scope>
    <source>
        <tissue evidence="1">Shoot tissue taken approximately 20 cm above the soil surface</tissue>
    </source>
</reference>
<dbReference type="AlphaFoldDB" id="A0A0A9H2I6"/>
<organism evidence="1">
    <name type="scientific">Arundo donax</name>
    <name type="common">Giant reed</name>
    <name type="synonym">Donax arundinaceus</name>
    <dbReference type="NCBI Taxonomy" id="35708"/>
    <lineage>
        <taxon>Eukaryota</taxon>
        <taxon>Viridiplantae</taxon>
        <taxon>Streptophyta</taxon>
        <taxon>Embryophyta</taxon>
        <taxon>Tracheophyta</taxon>
        <taxon>Spermatophyta</taxon>
        <taxon>Magnoliopsida</taxon>
        <taxon>Liliopsida</taxon>
        <taxon>Poales</taxon>
        <taxon>Poaceae</taxon>
        <taxon>PACMAD clade</taxon>
        <taxon>Arundinoideae</taxon>
        <taxon>Arundineae</taxon>
        <taxon>Arundo</taxon>
    </lineage>
</organism>
<accession>A0A0A9H2I6</accession>
<proteinExistence type="predicted"/>
<name>A0A0A9H2I6_ARUDO</name>
<dbReference type="EMBL" id="GBRH01166914">
    <property type="protein sequence ID" value="JAE30982.1"/>
    <property type="molecule type" value="Transcribed_RNA"/>
</dbReference>
<evidence type="ECO:0000313" key="1">
    <source>
        <dbReference type="EMBL" id="JAE30982.1"/>
    </source>
</evidence>
<protein>
    <submittedName>
        <fullName evidence="1">Uncharacterized protein</fullName>
    </submittedName>
</protein>
<reference evidence="1" key="1">
    <citation type="submission" date="2014-09" db="EMBL/GenBank/DDBJ databases">
        <authorList>
            <person name="Magalhaes I.L.F."/>
            <person name="Oliveira U."/>
            <person name="Santos F.R."/>
            <person name="Vidigal T.H.D.A."/>
            <person name="Brescovit A.D."/>
            <person name="Santos A.J."/>
        </authorList>
    </citation>
    <scope>NUCLEOTIDE SEQUENCE</scope>
    <source>
        <tissue evidence="1">Shoot tissue taken approximately 20 cm above the soil surface</tissue>
    </source>
</reference>